<evidence type="ECO:0000259" key="5">
    <source>
        <dbReference type="Pfam" id="PF00082"/>
    </source>
</evidence>
<dbReference type="InterPro" id="IPR036852">
    <property type="entry name" value="Peptidase_S8/S53_dom_sf"/>
</dbReference>
<dbReference type="GO" id="GO:0004252">
    <property type="term" value="F:serine-type endopeptidase activity"/>
    <property type="evidence" value="ECO:0007669"/>
    <property type="project" value="InterPro"/>
</dbReference>
<dbReference type="Proteomes" id="UP000287533">
    <property type="component" value="Unassembled WGS sequence"/>
</dbReference>
<dbReference type="RefSeq" id="WP_125979352.1">
    <property type="nucleotide sequence ID" value="NZ_QXGL01000001.1"/>
</dbReference>
<evidence type="ECO:0000256" key="3">
    <source>
        <dbReference type="ARBA" id="ARBA00022801"/>
    </source>
</evidence>
<dbReference type="SUPFAM" id="SSF52743">
    <property type="entry name" value="Subtilisin-like"/>
    <property type="match status" value="1"/>
</dbReference>
<evidence type="ECO:0000256" key="1">
    <source>
        <dbReference type="ARBA" id="ARBA00011073"/>
    </source>
</evidence>
<dbReference type="InterPro" id="IPR050131">
    <property type="entry name" value="Peptidase_S8_subtilisin-like"/>
</dbReference>
<evidence type="ECO:0000256" key="4">
    <source>
        <dbReference type="ARBA" id="ARBA00022825"/>
    </source>
</evidence>
<dbReference type="GO" id="GO:0006508">
    <property type="term" value="P:proteolysis"/>
    <property type="evidence" value="ECO:0007669"/>
    <property type="project" value="UniProtKB-KW"/>
</dbReference>
<dbReference type="CDD" id="cd04847">
    <property type="entry name" value="Peptidases_S8_Subtilisin_like_2"/>
    <property type="match status" value="1"/>
</dbReference>
<dbReference type="Pfam" id="PF00082">
    <property type="entry name" value="Peptidase_S8"/>
    <property type="match status" value="1"/>
</dbReference>
<dbReference type="InterPro" id="IPR000209">
    <property type="entry name" value="Peptidase_S8/S53_dom"/>
</dbReference>
<name>A0A430FMF1_9BIFI</name>
<protein>
    <submittedName>
        <fullName evidence="6">Peptidase, S8/S53 family</fullName>
    </submittedName>
</protein>
<keyword evidence="7" id="KW-1185">Reference proteome</keyword>
<comment type="caution">
    <text evidence="6">The sequence shown here is derived from an EMBL/GenBank/DDBJ whole genome shotgun (WGS) entry which is preliminary data.</text>
</comment>
<accession>A0A430FMF1</accession>
<sequence>MNALLELHKPFESRPGTAAGGPAHIPTGATVTADTLIALANDLQQVLASWPEQSLIGDNILVEARYRSVVAKSNRMMRLLRQSPDVPLNRCVVGARFGRQSDGSPYHILTYCISKDAVRSGIDLLADYARYLRTDSRFSGSISSEDLDLFNKGKQAMPNGMYKTEFAQVVKDSYYVRRFTIPRYTADAPTGSFITLFDTGMVDAADLMNRLGASVTDYQIIDKLTLIANNETVIDRIRRNAPYLVSMSVTGDFSQEPVFDSAPIQQQAPLIPPPSNEPTVGVIDTGFDKRSYLTDWVDATDCLPEIDMREADMVHGTEVSSIIVDGPSLNPWLDDGCGRFKVKHFAVARDGKNSVLTILEQIESAVTNHLDIKVWNLSLGTDTEIPENYISPIASLLDRLQFKYDVIFVVAGTNLPEHAPAHADMRIGSPADSINAIVVNSCNRSGMPASYTRHGPVLEFFRKPDIAYYGGDTDTPMRVWTPRGIIEDTGTSLAAPWITRKIAYLIHVMGFSRQTAKALLIDAATTWQQNDEDRFTEGFGVPPIPVDDILTTANDEIRFIVTGVSERYETYHYQLPVPIDNKGRHPFMARATLCYFPECDRHQGVDYTRTELDLHFGRVKPPSKKKLEKHPEAKPTVESINGNVQAALRQINLSENSARLQYRKWDNVKHISDIEKSRFAARKTYTVQGFWGMALLAKERWERLEDEESRALPFSVAVTLREMEGRNRIEDFKQQCMAWGWAITTVTVENRVDIYNEGEQEITFEP</sequence>
<dbReference type="PANTHER" id="PTHR43806:SF11">
    <property type="entry name" value="CEREVISIN-RELATED"/>
    <property type="match status" value="1"/>
</dbReference>
<dbReference type="Gene3D" id="3.40.50.200">
    <property type="entry name" value="Peptidase S8/S53 domain"/>
    <property type="match status" value="1"/>
</dbReference>
<reference evidence="6 7" key="1">
    <citation type="submission" date="2018-09" db="EMBL/GenBank/DDBJ databases">
        <title>Characterization of the phylogenetic diversity of five novel species belonging to the genus Bifidobacterium.</title>
        <authorList>
            <person name="Lugli G.A."/>
            <person name="Duranti S."/>
            <person name="Milani C."/>
        </authorList>
    </citation>
    <scope>NUCLEOTIDE SEQUENCE [LARGE SCALE GENOMIC DNA]</scope>
    <source>
        <strain evidence="6 7">2034B</strain>
    </source>
</reference>
<evidence type="ECO:0000313" key="7">
    <source>
        <dbReference type="Proteomes" id="UP000287533"/>
    </source>
</evidence>
<gene>
    <name evidence="6" type="ORF">D2E25_0380</name>
</gene>
<evidence type="ECO:0000256" key="2">
    <source>
        <dbReference type="ARBA" id="ARBA00022670"/>
    </source>
</evidence>
<keyword evidence="2" id="KW-0645">Protease</keyword>
<dbReference type="AlphaFoldDB" id="A0A430FMF1"/>
<dbReference type="PANTHER" id="PTHR43806">
    <property type="entry name" value="PEPTIDASE S8"/>
    <property type="match status" value="1"/>
</dbReference>
<keyword evidence="4" id="KW-0720">Serine protease</keyword>
<evidence type="ECO:0000313" key="6">
    <source>
        <dbReference type="EMBL" id="RSX54074.1"/>
    </source>
</evidence>
<dbReference type="InterPro" id="IPR034074">
    <property type="entry name" value="Y4bN_pept_dom"/>
</dbReference>
<organism evidence="6 7">
    <name type="scientific">Bifidobacterium goeldii</name>
    <dbReference type="NCBI Taxonomy" id="2306975"/>
    <lineage>
        <taxon>Bacteria</taxon>
        <taxon>Bacillati</taxon>
        <taxon>Actinomycetota</taxon>
        <taxon>Actinomycetes</taxon>
        <taxon>Bifidobacteriales</taxon>
        <taxon>Bifidobacteriaceae</taxon>
        <taxon>Bifidobacterium</taxon>
    </lineage>
</organism>
<keyword evidence="3" id="KW-0378">Hydrolase</keyword>
<dbReference type="EMBL" id="QXGL01000001">
    <property type="protein sequence ID" value="RSX54074.1"/>
    <property type="molecule type" value="Genomic_DNA"/>
</dbReference>
<comment type="similarity">
    <text evidence="1">Belongs to the peptidase S8 family.</text>
</comment>
<proteinExistence type="inferred from homology"/>
<dbReference type="OrthoDB" id="9768989at2"/>
<feature type="domain" description="Peptidase S8/S53" evidence="5">
    <location>
        <begin position="276"/>
        <end position="540"/>
    </location>
</feature>